<keyword evidence="7 8" id="KW-0472">Membrane</keyword>
<keyword evidence="3" id="KW-0813">Transport</keyword>
<evidence type="ECO:0000256" key="7">
    <source>
        <dbReference type="ARBA" id="ARBA00023136"/>
    </source>
</evidence>
<feature type="transmembrane region" description="Helical" evidence="8">
    <location>
        <begin position="125"/>
        <end position="142"/>
    </location>
</feature>
<feature type="transmembrane region" description="Helical" evidence="8">
    <location>
        <begin position="224"/>
        <end position="246"/>
    </location>
</feature>
<comment type="similarity">
    <text evidence="2">Belongs to the amino acid-polyamine-organocation (APC) superfamily. Spore germination protein (SGP) (TC 2.A.3.9) family.</text>
</comment>
<organism evidence="9 10">
    <name type="scientific">Evansella caseinilytica</name>
    <dbReference type="NCBI Taxonomy" id="1503961"/>
    <lineage>
        <taxon>Bacteria</taxon>
        <taxon>Bacillati</taxon>
        <taxon>Bacillota</taxon>
        <taxon>Bacilli</taxon>
        <taxon>Bacillales</taxon>
        <taxon>Bacillaceae</taxon>
        <taxon>Evansella</taxon>
    </lineage>
</organism>
<keyword evidence="4" id="KW-0309">Germination</keyword>
<reference evidence="10" key="1">
    <citation type="submission" date="2016-10" db="EMBL/GenBank/DDBJ databases">
        <authorList>
            <person name="Varghese N."/>
            <person name="Submissions S."/>
        </authorList>
    </citation>
    <scope>NUCLEOTIDE SEQUENCE [LARGE SCALE GENOMIC DNA]</scope>
    <source>
        <strain evidence="10">SP</strain>
    </source>
</reference>
<dbReference type="PANTHER" id="PTHR34975">
    <property type="entry name" value="SPORE GERMINATION PROTEIN A2"/>
    <property type="match status" value="1"/>
</dbReference>
<comment type="subcellular location">
    <subcellularLocation>
        <location evidence="1">Membrane</location>
        <topology evidence="1">Multi-pass membrane protein</topology>
    </subcellularLocation>
</comment>
<gene>
    <name evidence="9" type="ORF">SAMN05421736_11925</name>
</gene>
<dbReference type="GO" id="GO:0009847">
    <property type="term" value="P:spore germination"/>
    <property type="evidence" value="ECO:0007669"/>
    <property type="project" value="InterPro"/>
</dbReference>
<dbReference type="GO" id="GO:0016020">
    <property type="term" value="C:membrane"/>
    <property type="evidence" value="ECO:0007669"/>
    <property type="project" value="UniProtKB-SubCell"/>
</dbReference>
<dbReference type="STRING" id="1503961.SAMN05421736_11925"/>
<proteinExistence type="inferred from homology"/>
<evidence type="ECO:0000313" key="9">
    <source>
        <dbReference type="EMBL" id="SDZ58273.1"/>
    </source>
</evidence>
<evidence type="ECO:0000256" key="1">
    <source>
        <dbReference type="ARBA" id="ARBA00004141"/>
    </source>
</evidence>
<keyword evidence="10" id="KW-1185">Reference proteome</keyword>
<feature type="transmembrane region" description="Helical" evidence="8">
    <location>
        <begin position="85"/>
        <end position="113"/>
    </location>
</feature>
<sequence length="372" mass="42222">MKIYAEQIKKGIGSAGLFTFTYCSTIPIGTVFLPYVSAAEIRSAWLKVVVAVIPYFLFIYLLKKTTDKHGTRDVFQLLKSMAPSWIYYIVLVYFFCSALYTCLFGTKSLVIIVQTYLMQATEQHVIMLTYLAIAGISVFYGIKAISRMIIVMFLHDIILIASLALFFFSEDFRWLFVRPVFDFQLLTFMESSISEVSRYGGVVALLAFLPYVDKNVKIINPMATSLFVIMVTYLMVSLLVLGVFGFDQAITLLSPITALMQTATSATGLFERLDLFFLTVWVMSFYKSALIFIWFTSSLLKKLIPFRIKRDWILVSVVTGMIILLSLFTPAITNMGWEPYNINNLVYTLVLPMGIFCYLLVRKNKGQGASDS</sequence>
<feature type="transmembrane region" description="Helical" evidence="8">
    <location>
        <begin position="149"/>
        <end position="168"/>
    </location>
</feature>
<dbReference type="OrthoDB" id="2821253at2"/>
<feature type="transmembrane region" description="Helical" evidence="8">
    <location>
        <begin position="344"/>
        <end position="361"/>
    </location>
</feature>
<dbReference type="Pfam" id="PF03845">
    <property type="entry name" value="Spore_permease"/>
    <property type="match status" value="1"/>
</dbReference>
<feature type="transmembrane region" description="Helical" evidence="8">
    <location>
        <begin position="275"/>
        <end position="300"/>
    </location>
</feature>
<evidence type="ECO:0000256" key="8">
    <source>
        <dbReference type="SAM" id="Phobius"/>
    </source>
</evidence>
<dbReference type="Proteomes" id="UP000198935">
    <property type="component" value="Unassembled WGS sequence"/>
</dbReference>
<dbReference type="PANTHER" id="PTHR34975:SF2">
    <property type="entry name" value="SPORE GERMINATION PROTEIN A2"/>
    <property type="match status" value="1"/>
</dbReference>
<keyword evidence="6 8" id="KW-1133">Transmembrane helix</keyword>
<keyword evidence="5 8" id="KW-0812">Transmembrane</keyword>
<dbReference type="AlphaFoldDB" id="A0A1H3U701"/>
<evidence type="ECO:0000256" key="4">
    <source>
        <dbReference type="ARBA" id="ARBA00022544"/>
    </source>
</evidence>
<feature type="transmembrane region" description="Helical" evidence="8">
    <location>
        <begin position="12"/>
        <end position="38"/>
    </location>
</feature>
<evidence type="ECO:0000256" key="6">
    <source>
        <dbReference type="ARBA" id="ARBA00022989"/>
    </source>
</evidence>
<feature type="transmembrane region" description="Helical" evidence="8">
    <location>
        <begin position="196"/>
        <end position="212"/>
    </location>
</feature>
<feature type="transmembrane region" description="Helical" evidence="8">
    <location>
        <begin position="312"/>
        <end position="332"/>
    </location>
</feature>
<name>A0A1H3U701_9BACI</name>
<evidence type="ECO:0000256" key="3">
    <source>
        <dbReference type="ARBA" id="ARBA00022448"/>
    </source>
</evidence>
<evidence type="ECO:0000256" key="5">
    <source>
        <dbReference type="ARBA" id="ARBA00022692"/>
    </source>
</evidence>
<protein>
    <submittedName>
        <fullName evidence="9">Spore germination protein (Amino acid permease)</fullName>
    </submittedName>
</protein>
<evidence type="ECO:0000256" key="2">
    <source>
        <dbReference type="ARBA" id="ARBA00007998"/>
    </source>
</evidence>
<feature type="transmembrane region" description="Helical" evidence="8">
    <location>
        <begin position="44"/>
        <end position="62"/>
    </location>
</feature>
<dbReference type="InterPro" id="IPR004761">
    <property type="entry name" value="Spore_GerAB"/>
</dbReference>
<evidence type="ECO:0000313" key="10">
    <source>
        <dbReference type="Proteomes" id="UP000198935"/>
    </source>
</evidence>
<accession>A0A1H3U701</accession>
<dbReference type="EMBL" id="FNPI01000019">
    <property type="protein sequence ID" value="SDZ58273.1"/>
    <property type="molecule type" value="Genomic_DNA"/>
</dbReference>